<keyword evidence="3" id="KW-0732">Signal</keyword>
<name>A0A2N5T2D1_9BASI</name>
<accession>A0A2N5T2D1</accession>
<dbReference type="Proteomes" id="UP000235388">
    <property type="component" value="Unassembled WGS sequence"/>
</dbReference>
<evidence type="ECO:0000313" key="5">
    <source>
        <dbReference type="Proteomes" id="UP000235388"/>
    </source>
</evidence>
<evidence type="ECO:0000313" key="4">
    <source>
        <dbReference type="EMBL" id="PLW19650.1"/>
    </source>
</evidence>
<feature type="region of interest" description="Disordered" evidence="1">
    <location>
        <begin position="52"/>
        <end position="90"/>
    </location>
</feature>
<keyword evidence="2" id="KW-0812">Transmembrane</keyword>
<sequence length="185" mass="20204">MTFIRNIVITLLIAGIAGIQAVKEIQEVEAESSSGVAALTPTAHRPSNFMSRHAEKCQGQGDSDILDNDFHSAGPSTYHPGSSSSFQSSDPIFQDEPVPAVQVHGGECSRDVDSGYAKSYNELYSQFAQPTRRFPNPDGRDFYAARRSRGDDINASCCPYVMWAAFAMALLFLTYRAVGSVVLDW</sequence>
<keyword evidence="5" id="KW-1185">Reference proteome</keyword>
<keyword evidence="2" id="KW-1133">Transmembrane helix</keyword>
<reference evidence="4 5" key="1">
    <citation type="submission" date="2017-11" db="EMBL/GenBank/DDBJ databases">
        <title>De novo assembly and phasing of dikaryotic genomes from two isolates of Puccinia coronata f. sp. avenae, the causal agent of oat crown rust.</title>
        <authorList>
            <person name="Miller M.E."/>
            <person name="Zhang Y."/>
            <person name="Omidvar V."/>
            <person name="Sperschneider J."/>
            <person name="Schwessinger B."/>
            <person name="Raley C."/>
            <person name="Palmer J.M."/>
            <person name="Garnica D."/>
            <person name="Upadhyaya N."/>
            <person name="Rathjen J."/>
            <person name="Taylor J.M."/>
            <person name="Park R.F."/>
            <person name="Dodds P.N."/>
            <person name="Hirsch C.D."/>
            <person name="Kianian S.F."/>
            <person name="Figueroa M."/>
        </authorList>
    </citation>
    <scope>NUCLEOTIDE SEQUENCE [LARGE SCALE GENOMIC DNA]</scope>
    <source>
        <strain evidence="4">12NC29</strain>
    </source>
</reference>
<evidence type="ECO:0000256" key="3">
    <source>
        <dbReference type="SAM" id="SignalP"/>
    </source>
</evidence>
<evidence type="ECO:0000256" key="2">
    <source>
        <dbReference type="SAM" id="Phobius"/>
    </source>
</evidence>
<keyword evidence="2" id="KW-0472">Membrane</keyword>
<feature type="chain" id="PRO_5014710870" evidence="3">
    <location>
        <begin position="22"/>
        <end position="185"/>
    </location>
</feature>
<proteinExistence type="predicted"/>
<organism evidence="4 5">
    <name type="scientific">Puccinia coronata f. sp. avenae</name>
    <dbReference type="NCBI Taxonomy" id="200324"/>
    <lineage>
        <taxon>Eukaryota</taxon>
        <taxon>Fungi</taxon>
        <taxon>Dikarya</taxon>
        <taxon>Basidiomycota</taxon>
        <taxon>Pucciniomycotina</taxon>
        <taxon>Pucciniomycetes</taxon>
        <taxon>Pucciniales</taxon>
        <taxon>Pucciniaceae</taxon>
        <taxon>Puccinia</taxon>
    </lineage>
</organism>
<evidence type="ECO:0000256" key="1">
    <source>
        <dbReference type="SAM" id="MobiDB-lite"/>
    </source>
</evidence>
<protein>
    <submittedName>
        <fullName evidence="4">Uncharacterized protein</fullName>
    </submittedName>
</protein>
<feature type="transmembrane region" description="Helical" evidence="2">
    <location>
        <begin position="160"/>
        <end position="183"/>
    </location>
</feature>
<dbReference type="AlphaFoldDB" id="A0A2N5T2D1"/>
<feature type="signal peptide" evidence="3">
    <location>
        <begin position="1"/>
        <end position="21"/>
    </location>
</feature>
<gene>
    <name evidence="4" type="ORF">PCANC_08951</name>
</gene>
<dbReference type="EMBL" id="PGCJ01000809">
    <property type="protein sequence ID" value="PLW19650.1"/>
    <property type="molecule type" value="Genomic_DNA"/>
</dbReference>
<comment type="caution">
    <text evidence="4">The sequence shown here is derived from an EMBL/GenBank/DDBJ whole genome shotgun (WGS) entry which is preliminary data.</text>
</comment>